<dbReference type="Pfam" id="PF02863">
    <property type="entry name" value="Arg_repressor_C"/>
    <property type="match status" value="1"/>
</dbReference>
<gene>
    <name evidence="7 11" type="primary">argR</name>
    <name evidence="11" type="ORF">H2C83_12205</name>
</gene>
<name>A0A7W2AS49_9BACL</name>
<accession>A0A7W2AS49</accession>
<dbReference type="Gene3D" id="3.30.1360.40">
    <property type="match status" value="1"/>
</dbReference>
<evidence type="ECO:0000256" key="8">
    <source>
        <dbReference type="NCBIfam" id="TIGR01529"/>
    </source>
</evidence>
<organism evidence="11 12">
    <name type="scientific">Thermoactinomyces mirandus</name>
    <dbReference type="NCBI Taxonomy" id="2756294"/>
    <lineage>
        <taxon>Bacteria</taxon>
        <taxon>Bacillati</taxon>
        <taxon>Bacillota</taxon>
        <taxon>Bacilli</taxon>
        <taxon>Bacillales</taxon>
        <taxon>Thermoactinomycetaceae</taxon>
        <taxon>Thermoactinomyces</taxon>
    </lineage>
</organism>
<dbReference type="GO" id="GO:0034618">
    <property type="term" value="F:arginine binding"/>
    <property type="evidence" value="ECO:0007669"/>
    <property type="project" value="InterPro"/>
</dbReference>
<comment type="subcellular location">
    <subcellularLocation>
        <location evidence="1 7">Cytoplasm</location>
    </subcellularLocation>
</comment>
<dbReference type="NCBIfam" id="TIGR01529">
    <property type="entry name" value="argR_whole"/>
    <property type="match status" value="1"/>
</dbReference>
<evidence type="ECO:0000259" key="10">
    <source>
        <dbReference type="Pfam" id="PF02863"/>
    </source>
</evidence>
<keyword evidence="3 7" id="KW-0963">Cytoplasm</keyword>
<dbReference type="NCBIfam" id="NF003281">
    <property type="entry name" value="PRK04280.1"/>
    <property type="match status" value="1"/>
</dbReference>
<dbReference type="GO" id="GO:0005737">
    <property type="term" value="C:cytoplasm"/>
    <property type="evidence" value="ECO:0007669"/>
    <property type="project" value="UniProtKB-SubCell"/>
</dbReference>
<dbReference type="InterPro" id="IPR036390">
    <property type="entry name" value="WH_DNA-bd_sf"/>
</dbReference>
<dbReference type="GO" id="GO:0051259">
    <property type="term" value="P:protein complex oligomerization"/>
    <property type="evidence" value="ECO:0007669"/>
    <property type="project" value="InterPro"/>
</dbReference>
<dbReference type="InterPro" id="IPR020900">
    <property type="entry name" value="Arg_repress_DNA-bd"/>
</dbReference>
<dbReference type="InterPro" id="IPR001669">
    <property type="entry name" value="Arg_repress"/>
</dbReference>
<dbReference type="PANTHER" id="PTHR34471">
    <property type="entry name" value="ARGININE REPRESSOR"/>
    <property type="match status" value="1"/>
</dbReference>
<evidence type="ECO:0000256" key="1">
    <source>
        <dbReference type="ARBA" id="ARBA00004496"/>
    </source>
</evidence>
<keyword evidence="7" id="KW-0028">Amino-acid biosynthesis</keyword>
<dbReference type="Gene3D" id="1.10.10.10">
    <property type="entry name" value="Winged helix-like DNA-binding domain superfamily/Winged helix DNA-binding domain"/>
    <property type="match status" value="1"/>
</dbReference>
<dbReference type="GO" id="GO:0003677">
    <property type="term" value="F:DNA binding"/>
    <property type="evidence" value="ECO:0007669"/>
    <property type="project" value="UniProtKB-KW"/>
</dbReference>
<dbReference type="PANTHER" id="PTHR34471:SF1">
    <property type="entry name" value="ARGININE REPRESSOR"/>
    <property type="match status" value="1"/>
</dbReference>
<evidence type="ECO:0000256" key="4">
    <source>
        <dbReference type="ARBA" id="ARBA00023015"/>
    </source>
</evidence>
<dbReference type="EMBL" id="JACEOL010000038">
    <property type="protein sequence ID" value="MBA4603067.1"/>
    <property type="molecule type" value="Genomic_DNA"/>
</dbReference>
<dbReference type="GO" id="GO:0006526">
    <property type="term" value="P:L-arginine biosynthetic process"/>
    <property type="evidence" value="ECO:0007669"/>
    <property type="project" value="UniProtKB-UniPathway"/>
</dbReference>
<comment type="function">
    <text evidence="7">Regulates arginine biosynthesis genes.</text>
</comment>
<evidence type="ECO:0000313" key="12">
    <source>
        <dbReference type="Proteomes" id="UP000538292"/>
    </source>
</evidence>
<keyword evidence="7" id="KW-0055">Arginine biosynthesis</keyword>
<dbReference type="InterPro" id="IPR036388">
    <property type="entry name" value="WH-like_DNA-bd_sf"/>
</dbReference>
<keyword evidence="5 7" id="KW-0238">DNA-binding</keyword>
<evidence type="ECO:0000256" key="3">
    <source>
        <dbReference type="ARBA" id="ARBA00022490"/>
    </source>
</evidence>
<evidence type="ECO:0000256" key="2">
    <source>
        <dbReference type="ARBA" id="ARBA00008316"/>
    </source>
</evidence>
<evidence type="ECO:0000313" key="11">
    <source>
        <dbReference type="EMBL" id="MBA4603067.1"/>
    </source>
</evidence>
<sequence>MGKYQRYSAIRELVTNEEIETQKQLVERLNSLGYHVTQATVSRDIKELQLIKVPVGNGRYKYSLPISGLPYDELLKKFRRVVANSLVNIDSVNNLILLKTLPGNAHAIGFFIDQIRWEEIIGTLCGNDTCLIVCKSQAGTDKIKNCLMMLKNS</sequence>
<protein>
    <recommendedName>
        <fullName evidence="7 8">Arginine repressor</fullName>
    </recommendedName>
</protein>
<keyword evidence="4 7" id="KW-0805">Transcription regulation</keyword>
<reference evidence="11 12" key="1">
    <citation type="submission" date="2020-07" db="EMBL/GenBank/DDBJ databases">
        <title>Thermoactinomyces phylogeny.</title>
        <authorList>
            <person name="Dunlap C."/>
        </authorList>
    </citation>
    <scope>NUCLEOTIDE SEQUENCE [LARGE SCALE GENOMIC DNA]</scope>
    <source>
        <strain evidence="11 12">AMNI-1</strain>
    </source>
</reference>
<dbReference type="SUPFAM" id="SSF55252">
    <property type="entry name" value="C-terminal domain of arginine repressor"/>
    <property type="match status" value="1"/>
</dbReference>
<evidence type="ECO:0000256" key="7">
    <source>
        <dbReference type="HAMAP-Rule" id="MF_00173"/>
    </source>
</evidence>
<evidence type="ECO:0000256" key="5">
    <source>
        <dbReference type="ARBA" id="ARBA00023125"/>
    </source>
</evidence>
<dbReference type="GO" id="GO:0003700">
    <property type="term" value="F:DNA-binding transcription factor activity"/>
    <property type="evidence" value="ECO:0007669"/>
    <property type="project" value="UniProtKB-UniRule"/>
</dbReference>
<evidence type="ECO:0000259" key="9">
    <source>
        <dbReference type="Pfam" id="PF01316"/>
    </source>
</evidence>
<dbReference type="UniPathway" id="UPA00068"/>
<dbReference type="RefSeq" id="WP_181741222.1">
    <property type="nucleotide sequence ID" value="NZ_JACEOL010000038.1"/>
</dbReference>
<keyword evidence="6 7" id="KW-0804">Transcription</keyword>
<dbReference type="PRINTS" id="PR01467">
    <property type="entry name" value="ARGREPRESSOR"/>
</dbReference>
<dbReference type="InterPro" id="IPR020899">
    <property type="entry name" value="Arg_repress_C"/>
</dbReference>
<comment type="pathway">
    <text evidence="7">Amino-acid biosynthesis; L-arginine biosynthesis [regulation].</text>
</comment>
<proteinExistence type="inferred from homology"/>
<dbReference type="GO" id="GO:1900079">
    <property type="term" value="P:regulation of arginine biosynthetic process"/>
    <property type="evidence" value="ECO:0007669"/>
    <property type="project" value="UniProtKB-UniRule"/>
</dbReference>
<dbReference type="HAMAP" id="MF_00173">
    <property type="entry name" value="Arg_repressor"/>
    <property type="match status" value="1"/>
</dbReference>
<dbReference type="SUPFAM" id="SSF46785">
    <property type="entry name" value="Winged helix' DNA-binding domain"/>
    <property type="match status" value="1"/>
</dbReference>
<keyword evidence="12" id="KW-1185">Reference proteome</keyword>
<feature type="domain" description="Arginine repressor DNA-binding" evidence="9">
    <location>
        <begin position="1"/>
        <end position="65"/>
    </location>
</feature>
<evidence type="ECO:0000256" key="6">
    <source>
        <dbReference type="ARBA" id="ARBA00023163"/>
    </source>
</evidence>
<keyword evidence="7" id="KW-0678">Repressor</keyword>
<dbReference type="Proteomes" id="UP000538292">
    <property type="component" value="Unassembled WGS sequence"/>
</dbReference>
<dbReference type="AlphaFoldDB" id="A0A7W2AS49"/>
<comment type="similarity">
    <text evidence="2 7">Belongs to the ArgR family.</text>
</comment>
<dbReference type="Pfam" id="PF01316">
    <property type="entry name" value="Arg_repressor"/>
    <property type="match status" value="1"/>
</dbReference>
<dbReference type="InterPro" id="IPR036251">
    <property type="entry name" value="Arg_repress_C_sf"/>
</dbReference>
<feature type="domain" description="Arginine repressor C-terminal" evidence="10">
    <location>
        <begin position="83"/>
        <end position="145"/>
    </location>
</feature>
<comment type="caution">
    <text evidence="11">The sequence shown here is derived from an EMBL/GenBank/DDBJ whole genome shotgun (WGS) entry which is preliminary data.</text>
</comment>